<dbReference type="InterPro" id="IPR005151">
    <property type="entry name" value="Tail-specific_protease"/>
</dbReference>
<feature type="region of interest" description="Disordered" evidence="1">
    <location>
        <begin position="81"/>
        <end position="263"/>
    </location>
</feature>
<dbReference type="InterPro" id="IPR029045">
    <property type="entry name" value="ClpP/crotonase-like_dom_sf"/>
</dbReference>
<evidence type="ECO:0000313" key="3">
    <source>
        <dbReference type="EMBL" id="PRQ08451.1"/>
    </source>
</evidence>
<feature type="domain" description="Tail specific protease" evidence="2">
    <location>
        <begin position="597"/>
        <end position="746"/>
    </location>
</feature>
<evidence type="ECO:0000259" key="2">
    <source>
        <dbReference type="Pfam" id="PF03572"/>
    </source>
</evidence>
<sequence>MLNQRGAKNLIALAELGAAVRWLHPSDEAQACEWEPLLLAGIRAIEPAGTRAELAEGLRGFVGDVAPTVVVWRSVKLDEQADDAALDEPACPDPDAVSEDEGPEPEASERARPPADKSHGRLGTGRAGPPSRTKAGAASDRKQAEDAAKAEAAARDAAAEQAESAERDQQNEQSEQSEQGKRDDANRGDGDGEGDADEGETGEGETGEGETGEGETGEGETGEGETGEGETGDTGGDDDDRDDHETERPEPDADASEREDRPPLSEALFAQGEDLVITQWHRRGYAEGPTNAPGCARRIQRRPHTKASCAPAKRKRDEPLPCSRCDGDSYRPLAPGAPALVELGRGISSLVPVALWTRGGLTLPESGATEPAPSFDQRRAWDYDLRDRGTRLLAVVRTWTTLRRFFPHATQLADPRQRLTEAMCAVADDDSPLTLQATLESMLAQFGDGNGAVLVEAGAAARRWVPSVVLRWVEERVVVCASASELTRVGDVVTAIDGVLIDELIAQELARTPAANASAAIERAVARLLVRRERGATIALTVVRPSETDEHEHGERVVVASISADRRSDAEPVLDLRPGRAIEQLSGGVWYVDPTRTRRLDTVARRLRKANGVIIDLRGQLADPRASLLAHFVTQTLTLARERVPAGPNEHAELPLERAGERRVEPDGPAVDCSVVVLADSRTRGAAELELVGFERLGAAIVGSASAGDQGAVAQLWLPGGWQLRFTASELRREDGSELWGRGVAASVPVEPTLAGIRREQDELLAAAIEHLG</sequence>
<dbReference type="GO" id="GO:0006508">
    <property type="term" value="P:proteolysis"/>
    <property type="evidence" value="ECO:0007669"/>
    <property type="project" value="InterPro"/>
</dbReference>
<accession>A0A2S9YTL5</accession>
<comment type="caution">
    <text evidence="3">The sequence shown here is derived from an EMBL/GenBank/DDBJ whole genome shotgun (WGS) entry which is preliminary data.</text>
</comment>
<dbReference type="SUPFAM" id="SSF52096">
    <property type="entry name" value="ClpP/crotonase"/>
    <property type="match status" value="1"/>
</dbReference>
<protein>
    <submittedName>
        <fullName evidence="3">Peptidase family S41</fullName>
    </submittedName>
</protein>
<dbReference type="Proteomes" id="UP000238823">
    <property type="component" value="Unassembled WGS sequence"/>
</dbReference>
<evidence type="ECO:0000313" key="4">
    <source>
        <dbReference type="Proteomes" id="UP000238823"/>
    </source>
</evidence>
<feature type="compositionally biased region" description="Basic and acidic residues" evidence="1">
    <location>
        <begin position="139"/>
        <end position="170"/>
    </location>
</feature>
<feature type="compositionally biased region" description="Basic and acidic residues" evidence="1">
    <location>
        <begin position="107"/>
        <end position="119"/>
    </location>
</feature>
<reference evidence="3 4" key="1">
    <citation type="submission" date="2018-03" db="EMBL/GenBank/DDBJ databases">
        <title>Draft Genome Sequences of the Obligatory Marine Myxobacteria Enhygromyxa salina SWB007.</title>
        <authorList>
            <person name="Poehlein A."/>
            <person name="Moghaddam J.A."/>
            <person name="Harms H."/>
            <person name="Alanjari M."/>
            <person name="Koenig G.M."/>
            <person name="Daniel R."/>
            <person name="Schaeberle T.F."/>
        </authorList>
    </citation>
    <scope>NUCLEOTIDE SEQUENCE [LARGE SCALE GENOMIC DNA]</scope>
    <source>
        <strain evidence="3 4">SWB007</strain>
    </source>
</reference>
<feature type="compositionally biased region" description="Basic and acidic residues" evidence="1">
    <location>
        <begin position="178"/>
        <end position="190"/>
    </location>
</feature>
<proteinExistence type="predicted"/>
<dbReference type="Gene3D" id="3.90.226.10">
    <property type="entry name" value="2-enoyl-CoA Hydratase, Chain A, domain 1"/>
    <property type="match status" value="1"/>
</dbReference>
<dbReference type="EMBL" id="PVNL01000041">
    <property type="protein sequence ID" value="PRQ08451.1"/>
    <property type="molecule type" value="Genomic_DNA"/>
</dbReference>
<dbReference type="AlphaFoldDB" id="A0A2S9YTL5"/>
<evidence type="ECO:0000256" key="1">
    <source>
        <dbReference type="SAM" id="MobiDB-lite"/>
    </source>
</evidence>
<gene>
    <name evidence="3" type="ORF">ENSA7_17360</name>
</gene>
<feature type="compositionally biased region" description="Acidic residues" evidence="1">
    <location>
        <begin position="96"/>
        <end position="106"/>
    </location>
</feature>
<dbReference type="Pfam" id="PF03572">
    <property type="entry name" value="Peptidase_S41"/>
    <property type="match status" value="1"/>
</dbReference>
<feature type="compositionally biased region" description="Basic and acidic residues" evidence="1">
    <location>
        <begin position="243"/>
        <end position="263"/>
    </location>
</feature>
<feature type="compositionally biased region" description="Acidic residues" evidence="1">
    <location>
        <begin position="191"/>
        <end position="242"/>
    </location>
</feature>
<dbReference type="GO" id="GO:0008236">
    <property type="term" value="F:serine-type peptidase activity"/>
    <property type="evidence" value="ECO:0007669"/>
    <property type="project" value="InterPro"/>
</dbReference>
<organism evidence="3 4">
    <name type="scientific">Enhygromyxa salina</name>
    <dbReference type="NCBI Taxonomy" id="215803"/>
    <lineage>
        <taxon>Bacteria</taxon>
        <taxon>Pseudomonadati</taxon>
        <taxon>Myxococcota</taxon>
        <taxon>Polyangia</taxon>
        <taxon>Nannocystales</taxon>
        <taxon>Nannocystaceae</taxon>
        <taxon>Enhygromyxa</taxon>
    </lineage>
</organism>
<name>A0A2S9YTL5_9BACT</name>